<dbReference type="InterPro" id="IPR041373">
    <property type="entry name" value="RT_RNaseH"/>
</dbReference>
<name>A0A0R3UM37_MESCO</name>
<reference evidence="8 9" key="2">
    <citation type="submission" date="2018-10" db="EMBL/GenBank/DDBJ databases">
        <authorList>
            <consortium name="Pathogen Informatics"/>
        </authorList>
    </citation>
    <scope>NUCLEOTIDE SEQUENCE [LARGE SCALE GENOMIC DNA]</scope>
</reference>
<evidence type="ECO:0000256" key="1">
    <source>
        <dbReference type="ARBA" id="ARBA00022679"/>
    </source>
</evidence>
<dbReference type="GO" id="GO:0016787">
    <property type="term" value="F:hydrolase activity"/>
    <property type="evidence" value="ECO:0007669"/>
    <property type="project" value="UniProtKB-KW"/>
</dbReference>
<keyword evidence="1" id="KW-0808">Transferase</keyword>
<evidence type="ECO:0000259" key="7">
    <source>
        <dbReference type="Pfam" id="PF17917"/>
    </source>
</evidence>
<organism evidence="10">
    <name type="scientific">Mesocestoides corti</name>
    <name type="common">Flatworm</name>
    <dbReference type="NCBI Taxonomy" id="53468"/>
    <lineage>
        <taxon>Eukaryota</taxon>
        <taxon>Metazoa</taxon>
        <taxon>Spiralia</taxon>
        <taxon>Lophotrochozoa</taxon>
        <taxon>Platyhelminthes</taxon>
        <taxon>Cestoda</taxon>
        <taxon>Eucestoda</taxon>
        <taxon>Cyclophyllidea</taxon>
        <taxon>Mesocestoididae</taxon>
        <taxon>Mesocestoides</taxon>
    </lineage>
</organism>
<evidence type="ECO:0000313" key="10">
    <source>
        <dbReference type="WBParaSite" id="MCOS_0000878501-mRNA-1"/>
    </source>
</evidence>
<protein>
    <submittedName>
        <fullName evidence="10">RT_RNaseH_2 domain-containing protein</fullName>
    </submittedName>
</protein>
<dbReference type="SUPFAM" id="SSF56672">
    <property type="entry name" value="DNA/RNA polymerases"/>
    <property type="match status" value="1"/>
</dbReference>
<proteinExistence type="predicted"/>
<evidence type="ECO:0000256" key="6">
    <source>
        <dbReference type="ARBA" id="ARBA00022918"/>
    </source>
</evidence>
<keyword evidence="4" id="KW-0255">Endonuclease</keyword>
<keyword evidence="9" id="KW-1185">Reference proteome</keyword>
<accession>A0A0R3UM37</accession>
<dbReference type="PANTHER" id="PTHR34072">
    <property type="entry name" value="ENZYMATIC POLYPROTEIN-RELATED"/>
    <property type="match status" value="1"/>
</dbReference>
<dbReference type="GO" id="GO:0004519">
    <property type="term" value="F:endonuclease activity"/>
    <property type="evidence" value="ECO:0007669"/>
    <property type="project" value="UniProtKB-KW"/>
</dbReference>
<evidence type="ECO:0000256" key="3">
    <source>
        <dbReference type="ARBA" id="ARBA00022722"/>
    </source>
</evidence>
<keyword evidence="3" id="KW-0540">Nuclease</keyword>
<dbReference type="STRING" id="53468.A0A0R3UM37"/>
<dbReference type="Pfam" id="PF17917">
    <property type="entry name" value="RT_RNaseH"/>
    <property type="match status" value="1"/>
</dbReference>
<evidence type="ECO:0000256" key="5">
    <source>
        <dbReference type="ARBA" id="ARBA00022801"/>
    </source>
</evidence>
<feature type="domain" description="Reverse transcriptase RNase H-like" evidence="7">
    <location>
        <begin position="11"/>
        <end position="70"/>
    </location>
</feature>
<dbReference type="AlphaFoldDB" id="A0A0R3UM37"/>
<dbReference type="GO" id="GO:0003964">
    <property type="term" value="F:RNA-directed DNA polymerase activity"/>
    <property type="evidence" value="ECO:0007669"/>
    <property type="project" value="UniProtKB-KW"/>
</dbReference>
<keyword evidence="5" id="KW-0378">Hydrolase</keyword>
<dbReference type="Gene3D" id="3.10.20.370">
    <property type="match status" value="1"/>
</dbReference>
<dbReference type="FunFam" id="3.10.20.370:FF:000001">
    <property type="entry name" value="Retrovirus-related Pol polyprotein from transposon 17.6-like protein"/>
    <property type="match status" value="1"/>
</dbReference>
<evidence type="ECO:0000256" key="2">
    <source>
        <dbReference type="ARBA" id="ARBA00022695"/>
    </source>
</evidence>
<dbReference type="InterPro" id="IPR043502">
    <property type="entry name" value="DNA/RNA_pol_sf"/>
</dbReference>
<evidence type="ECO:0000313" key="8">
    <source>
        <dbReference type="EMBL" id="VDD82783.1"/>
    </source>
</evidence>
<reference evidence="10" key="1">
    <citation type="submission" date="2017-02" db="UniProtKB">
        <authorList>
            <consortium name="WormBaseParasite"/>
        </authorList>
    </citation>
    <scope>IDENTIFICATION</scope>
</reference>
<evidence type="ECO:0000313" key="9">
    <source>
        <dbReference type="Proteomes" id="UP000267029"/>
    </source>
</evidence>
<dbReference type="WBParaSite" id="MCOS_0000878501-mRNA-1">
    <property type="protein sequence ID" value="MCOS_0000878501-mRNA-1"/>
    <property type="gene ID" value="MCOS_0000878501"/>
</dbReference>
<dbReference type="Proteomes" id="UP000267029">
    <property type="component" value="Unassembled WGS sequence"/>
</dbReference>
<evidence type="ECO:0000256" key="4">
    <source>
        <dbReference type="ARBA" id="ARBA00022759"/>
    </source>
</evidence>
<gene>
    <name evidence="8" type="ORF">MCOS_LOCUS8786</name>
</gene>
<sequence>MFPILDPKAPPFILDTDASSPAIGAVLSQRGTNGAEHVIAYASMALDKSEWNYSTTRRESLAIVAFTKSLPCTWKGNLCDPIRPSGSHLG</sequence>
<keyword evidence="6" id="KW-0695">RNA-directed DNA polymerase</keyword>
<keyword evidence="2" id="KW-0548">Nucleotidyltransferase</keyword>
<dbReference type="EMBL" id="UXSR01005574">
    <property type="protein sequence ID" value="VDD82783.1"/>
    <property type="molecule type" value="Genomic_DNA"/>
</dbReference>
<dbReference type="OrthoDB" id="6145342at2759"/>